<dbReference type="InterPro" id="IPR050730">
    <property type="entry name" value="UBX_domain-protein"/>
</dbReference>
<dbReference type="SMART" id="SM00594">
    <property type="entry name" value="UAS"/>
    <property type="match status" value="1"/>
</dbReference>
<dbReference type="GO" id="GO:0043130">
    <property type="term" value="F:ubiquitin binding"/>
    <property type="evidence" value="ECO:0007669"/>
    <property type="project" value="TreeGrafter"/>
</dbReference>
<gene>
    <name evidence="3" type="ORF">L596_014536</name>
</gene>
<organism evidence="3 4">
    <name type="scientific">Steinernema carpocapsae</name>
    <name type="common">Entomopathogenic nematode</name>
    <dbReference type="NCBI Taxonomy" id="34508"/>
    <lineage>
        <taxon>Eukaryota</taxon>
        <taxon>Metazoa</taxon>
        <taxon>Ecdysozoa</taxon>
        <taxon>Nematoda</taxon>
        <taxon>Chromadorea</taxon>
        <taxon>Rhabditida</taxon>
        <taxon>Tylenchina</taxon>
        <taxon>Panagrolaimomorpha</taxon>
        <taxon>Strongyloidoidea</taxon>
        <taxon>Steinernematidae</taxon>
        <taxon>Steinernema</taxon>
    </lineage>
</organism>
<dbReference type="AlphaFoldDB" id="A0A4U5NCA0"/>
<proteinExistence type="predicted"/>
<dbReference type="PANTHER" id="PTHR23322:SF6">
    <property type="entry name" value="UBX DOMAIN-CONTAINING PROTEIN 7"/>
    <property type="match status" value="1"/>
</dbReference>
<dbReference type="InterPro" id="IPR029071">
    <property type="entry name" value="Ubiquitin-like_domsf"/>
</dbReference>
<dbReference type="OrthoDB" id="270602at2759"/>
<feature type="region of interest" description="Disordered" evidence="1">
    <location>
        <begin position="52"/>
        <end position="87"/>
    </location>
</feature>
<dbReference type="Pfam" id="PF00789">
    <property type="entry name" value="UBX"/>
    <property type="match status" value="1"/>
</dbReference>
<feature type="compositionally biased region" description="Polar residues" evidence="1">
    <location>
        <begin position="68"/>
        <end position="78"/>
    </location>
</feature>
<dbReference type="GO" id="GO:0043161">
    <property type="term" value="P:proteasome-mediated ubiquitin-dependent protein catabolic process"/>
    <property type="evidence" value="ECO:0007669"/>
    <property type="project" value="TreeGrafter"/>
</dbReference>
<dbReference type="Pfam" id="PF13899">
    <property type="entry name" value="Thioredoxin_7"/>
    <property type="match status" value="1"/>
</dbReference>
<dbReference type="SUPFAM" id="SSF54236">
    <property type="entry name" value="Ubiquitin-like"/>
    <property type="match status" value="1"/>
</dbReference>
<feature type="domain" description="UBX" evidence="2">
    <location>
        <begin position="431"/>
        <end position="501"/>
    </location>
</feature>
<sequence length="506" mass="56948">MDSNEISDEKVEQFLGITGCTKASEAKHYLEACGNDMTKALNLYFAQQSRATARDNSNSLRPMPANGGPSTSKASASGNGDMDGDNVRAPIAPVSGPIVEQSFQQTYRNRHPHMASTVFNHFADYRNEAEMQFRNFQQLRERLEAEMAEEAEFGGSSSASADDRQRLLEEKERSLRGIFQPPYDLMYSGDWELARMEAEERGYWLLVNIQDPHEFSSQVLNRDVWSNPAVKDVIKSNFLFWQVYHQSADGTRIAAYYKIVKFPAILIIDPRTGEMVKTLRVAEPVSFSDELTTFLEKFPDFASHDSKQIGFGDAQKKANGAEKSNGADESSNIEKSSSTEKPKIEDKSNGTDRKSRKRVIETVLLDSDDEMDVDMPGPSSRIIKPKRTKVEKDVEDIADRIKNGHKITTGDQEAWKKLIGPVSADTKDIAVVMRMPNGDRHNISVPDSTSLNALFAFISGIGYESSDHLLVLLYPKREYDVDSASITLREMNFSRRELVYVEKKYV</sequence>
<protein>
    <recommendedName>
        <fullName evidence="2">UBX domain-containing protein</fullName>
    </recommendedName>
</protein>
<feature type="compositionally biased region" description="Basic and acidic residues" evidence="1">
    <location>
        <begin position="337"/>
        <end position="353"/>
    </location>
</feature>
<dbReference type="SUPFAM" id="SSF52833">
    <property type="entry name" value="Thioredoxin-like"/>
    <property type="match status" value="1"/>
</dbReference>
<evidence type="ECO:0000313" key="3">
    <source>
        <dbReference type="EMBL" id="TKR80466.1"/>
    </source>
</evidence>
<dbReference type="Gene3D" id="1.10.8.10">
    <property type="entry name" value="DNA helicase RuvA subunit, C-terminal domain"/>
    <property type="match status" value="1"/>
</dbReference>
<dbReference type="CDD" id="cd02958">
    <property type="entry name" value="UAS"/>
    <property type="match status" value="1"/>
</dbReference>
<dbReference type="Pfam" id="PF14555">
    <property type="entry name" value="UBA_4"/>
    <property type="match status" value="1"/>
</dbReference>
<dbReference type="InterPro" id="IPR036249">
    <property type="entry name" value="Thioredoxin-like_sf"/>
</dbReference>
<reference evidence="3 4" key="1">
    <citation type="journal article" date="2015" name="Genome Biol.">
        <title>Comparative genomics of Steinernema reveals deeply conserved gene regulatory networks.</title>
        <authorList>
            <person name="Dillman A.R."/>
            <person name="Macchietto M."/>
            <person name="Porter C.F."/>
            <person name="Rogers A."/>
            <person name="Williams B."/>
            <person name="Antoshechkin I."/>
            <person name="Lee M.M."/>
            <person name="Goodwin Z."/>
            <person name="Lu X."/>
            <person name="Lewis E.E."/>
            <person name="Goodrich-Blair H."/>
            <person name="Stock S.P."/>
            <person name="Adams B.J."/>
            <person name="Sternberg P.W."/>
            <person name="Mortazavi A."/>
        </authorList>
    </citation>
    <scope>NUCLEOTIDE SEQUENCE [LARGE SCALE GENOMIC DNA]</scope>
    <source>
        <strain evidence="3 4">ALL</strain>
    </source>
</reference>
<dbReference type="PROSITE" id="PS50033">
    <property type="entry name" value="UBX"/>
    <property type="match status" value="1"/>
</dbReference>
<dbReference type="CDD" id="cd01767">
    <property type="entry name" value="UBX"/>
    <property type="match status" value="1"/>
</dbReference>
<dbReference type="PANTHER" id="PTHR23322">
    <property type="entry name" value="FAS-ASSOCIATED PROTEIN"/>
    <property type="match status" value="1"/>
</dbReference>
<dbReference type="Gene3D" id="3.10.20.90">
    <property type="entry name" value="Phosphatidylinositol 3-kinase Catalytic Subunit, Chain A, domain 1"/>
    <property type="match status" value="1"/>
</dbReference>
<dbReference type="STRING" id="34508.A0A4U5NCA0"/>
<dbReference type="GO" id="GO:0005634">
    <property type="term" value="C:nucleus"/>
    <property type="evidence" value="ECO:0007669"/>
    <property type="project" value="TreeGrafter"/>
</dbReference>
<dbReference type="Gene3D" id="3.40.30.10">
    <property type="entry name" value="Glutaredoxin"/>
    <property type="match status" value="1"/>
</dbReference>
<dbReference type="InterPro" id="IPR009060">
    <property type="entry name" value="UBA-like_sf"/>
</dbReference>
<dbReference type="InterPro" id="IPR001012">
    <property type="entry name" value="UBX_dom"/>
</dbReference>
<dbReference type="SUPFAM" id="SSF46934">
    <property type="entry name" value="UBA-like"/>
    <property type="match status" value="1"/>
</dbReference>
<dbReference type="Proteomes" id="UP000298663">
    <property type="component" value="Unassembled WGS sequence"/>
</dbReference>
<evidence type="ECO:0000259" key="2">
    <source>
        <dbReference type="PROSITE" id="PS50033"/>
    </source>
</evidence>
<evidence type="ECO:0000256" key="1">
    <source>
        <dbReference type="SAM" id="MobiDB-lite"/>
    </source>
</evidence>
<comment type="caution">
    <text evidence="3">The sequence shown here is derived from an EMBL/GenBank/DDBJ whole genome shotgun (WGS) entry which is preliminary data.</text>
</comment>
<name>A0A4U5NCA0_STECR</name>
<feature type="compositionally biased region" description="Polar residues" evidence="1">
    <location>
        <begin position="327"/>
        <end position="336"/>
    </location>
</feature>
<dbReference type="InterPro" id="IPR006577">
    <property type="entry name" value="UAS"/>
</dbReference>
<reference evidence="3 4" key="2">
    <citation type="journal article" date="2019" name="G3 (Bethesda)">
        <title>Hybrid Assembly of the Genome of the Entomopathogenic Nematode Steinernema carpocapsae Identifies the X-Chromosome.</title>
        <authorList>
            <person name="Serra L."/>
            <person name="Macchietto M."/>
            <person name="Macias-Munoz A."/>
            <person name="McGill C.J."/>
            <person name="Rodriguez I.M."/>
            <person name="Rodriguez B."/>
            <person name="Murad R."/>
            <person name="Mortazavi A."/>
        </authorList>
    </citation>
    <scope>NUCLEOTIDE SEQUENCE [LARGE SCALE GENOMIC DNA]</scope>
    <source>
        <strain evidence="3 4">ALL</strain>
    </source>
</reference>
<feature type="region of interest" description="Disordered" evidence="1">
    <location>
        <begin position="315"/>
        <end position="359"/>
    </location>
</feature>
<evidence type="ECO:0000313" key="4">
    <source>
        <dbReference type="Proteomes" id="UP000298663"/>
    </source>
</evidence>
<keyword evidence="4" id="KW-1185">Reference proteome</keyword>
<dbReference type="EMBL" id="AZBU02000004">
    <property type="protein sequence ID" value="TKR80466.1"/>
    <property type="molecule type" value="Genomic_DNA"/>
</dbReference>
<accession>A0A4U5NCA0</accession>